<gene>
    <name evidence="1" type="ORF">CWS31_003460</name>
</gene>
<proteinExistence type="predicted"/>
<dbReference type="RefSeq" id="WP_101344485.1">
    <property type="nucleotide sequence ID" value="NZ_PJAI02000002.1"/>
</dbReference>
<dbReference type="Pfam" id="PF03352">
    <property type="entry name" value="Adenine_glyco"/>
    <property type="match status" value="1"/>
</dbReference>
<dbReference type="InterPro" id="IPR011257">
    <property type="entry name" value="DNA_glycosylase"/>
</dbReference>
<dbReference type="InterPro" id="IPR052891">
    <property type="entry name" value="DNA-3mA_glycosylase"/>
</dbReference>
<comment type="caution">
    <text evidence="1">The sequence shown here is derived from an EMBL/GenBank/DDBJ whole genome shotgun (WGS) entry which is preliminary data.</text>
</comment>
<evidence type="ECO:0000313" key="2">
    <source>
        <dbReference type="Proteomes" id="UP000815846"/>
    </source>
</evidence>
<dbReference type="PANTHER" id="PTHR30037:SF4">
    <property type="entry name" value="DNA-3-METHYLADENINE GLYCOSYLASE I"/>
    <property type="match status" value="1"/>
</dbReference>
<protein>
    <submittedName>
        <fullName evidence="1">DNA-3-methyladenine glycosylase I</fullName>
    </submittedName>
</protein>
<keyword evidence="2" id="KW-1185">Reference proteome</keyword>
<name>A0ABY3N0C0_9GAMM</name>
<dbReference type="InterPro" id="IPR005019">
    <property type="entry name" value="Adenine_glyco"/>
</dbReference>
<sequence>MTDTFPDSISEITSNIEVDSVSTKNTCRCPWLDTSKADYVQYHDEEWGVPVLEDNKMFEYLVLESAQAGLSWYTILKRRDGYRKAFANFDVDKVTLFTQADEERLVLDPAIIRHKGKIASTVNNAKCFIAIQKEFGSFVNYIWGFVDNKVQVSNLNKMSDYPATCPISDALSKDLKKRGFKFVGSTTIYAHLQASGLINDHSNDCYRKQQIIDSYNSLGVKWQQC</sequence>
<dbReference type="EMBL" id="PJAI02000002">
    <property type="protein sequence ID" value="TYK66854.1"/>
    <property type="molecule type" value="Genomic_DNA"/>
</dbReference>
<dbReference type="Proteomes" id="UP000815846">
    <property type="component" value="Unassembled WGS sequence"/>
</dbReference>
<dbReference type="PANTHER" id="PTHR30037">
    <property type="entry name" value="DNA-3-METHYLADENINE GLYCOSYLASE 1"/>
    <property type="match status" value="1"/>
</dbReference>
<accession>A0ABY3N0C0</accession>
<reference evidence="1 2" key="1">
    <citation type="submission" date="2019-08" db="EMBL/GenBank/DDBJ databases">
        <title>Microbe sample from Colwellia echini.</title>
        <authorList>
            <person name="Christiansen L."/>
            <person name="Pathiraja D."/>
            <person name="Schultz-Johansen M."/>
            <person name="Choi I.-G."/>
            <person name="Stougaard P."/>
        </authorList>
    </citation>
    <scope>NUCLEOTIDE SEQUENCE [LARGE SCALE GENOMIC DNA]</scope>
    <source>
        <strain evidence="1 2">A3</strain>
    </source>
</reference>
<organism evidence="1 2">
    <name type="scientific">Colwellia echini</name>
    <dbReference type="NCBI Taxonomy" id="1982103"/>
    <lineage>
        <taxon>Bacteria</taxon>
        <taxon>Pseudomonadati</taxon>
        <taxon>Pseudomonadota</taxon>
        <taxon>Gammaproteobacteria</taxon>
        <taxon>Alteromonadales</taxon>
        <taxon>Colwelliaceae</taxon>
        <taxon>Colwellia</taxon>
    </lineage>
</organism>
<dbReference type="SUPFAM" id="SSF48150">
    <property type="entry name" value="DNA-glycosylase"/>
    <property type="match status" value="1"/>
</dbReference>
<evidence type="ECO:0000313" key="1">
    <source>
        <dbReference type="EMBL" id="TYK66854.1"/>
    </source>
</evidence>
<dbReference type="Gene3D" id="1.10.340.30">
    <property type="entry name" value="Hypothetical protein, domain 2"/>
    <property type="match status" value="1"/>
</dbReference>